<dbReference type="Gene3D" id="3.40.47.10">
    <property type="match status" value="2"/>
</dbReference>
<feature type="domain" description="Ketosynthase family 3 (KS3)" evidence="4">
    <location>
        <begin position="7"/>
        <end position="432"/>
    </location>
</feature>
<dbReference type="GO" id="GO:0006633">
    <property type="term" value="P:fatty acid biosynthetic process"/>
    <property type="evidence" value="ECO:0007669"/>
    <property type="project" value="InterPro"/>
</dbReference>
<proteinExistence type="inferred from homology"/>
<evidence type="ECO:0000256" key="3">
    <source>
        <dbReference type="RuleBase" id="RU003694"/>
    </source>
</evidence>
<gene>
    <name evidence="5" type="ORF">MOP44_06200</name>
</gene>
<dbReference type="PANTHER" id="PTHR11712">
    <property type="entry name" value="POLYKETIDE SYNTHASE-RELATED"/>
    <property type="match status" value="1"/>
</dbReference>
<dbReference type="PROSITE" id="PS52004">
    <property type="entry name" value="KS3_2"/>
    <property type="match status" value="1"/>
</dbReference>
<protein>
    <submittedName>
        <fullName evidence="5">Beta-ketoacyl-[acyl-carrier-protein] synthase family protein</fullName>
    </submittedName>
</protein>
<dbReference type="EMBL" id="CP093313">
    <property type="protein sequence ID" value="UWZ85529.1"/>
    <property type="molecule type" value="Genomic_DNA"/>
</dbReference>
<dbReference type="InterPro" id="IPR014031">
    <property type="entry name" value="Ketoacyl_synth_C"/>
</dbReference>
<dbReference type="AlphaFoldDB" id="A0A9J7BSH1"/>
<dbReference type="InterPro" id="IPR014030">
    <property type="entry name" value="Ketoacyl_synth_N"/>
</dbReference>
<dbReference type="InterPro" id="IPR020841">
    <property type="entry name" value="PKS_Beta-ketoAc_synthase_dom"/>
</dbReference>
<dbReference type="InterPro" id="IPR018201">
    <property type="entry name" value="Ketoacyl_synth_AS"/>
</dbReference>
<organism evidence="5 6">
    <name type="scientific">Occallatibacter riparius</name>
    <dbReference type="NCBI Taxonomy" id="1002689"/>
    <lineage>
        <taxon>Bacteria</taxon>
        <taxon>Pseudomonadati</taxon>
        <taxon>Acidobacteriota</taxon>
        <taxon>Terriglobia</taxon>
        <taxon>Terriglobales</taxon>
        <taxon>Acidobacteriaceae</taxon>
        <taxon>Occallatibacter</taxon>
    </lineage>
</organism>
<evidence type="ECO:0000256" key="1">
    <source>
        <dbReference type="ARBA" id="ARBA00008467"/>
    </source>
</evidence>
<keyword evidence="2 3" id="KW-0808">Transferase</keyword>
<dbReference type="Proteomes" id="UP001059380">
    <property type="component" value="Chromosome"/>
</dbReference>
<evidence type="ECO:0000313" key="5">
    <source>
        <dbReference type="EMBL" id="UWZ85529.1"/>
    </source>
</evidence>
<dbReference type="RefSeq" id="WP_260795084.1">
    <property type="nucleotide sequence ID" value="NZ_CP093313.1"/>
</dbReference>
<dbReference type="KEGG" id="orp:MOP44_06200"/>
<dbReference type="GO" id="GO:0004315">
    <property type="term" value="F:3-oxoacyl-[acyl-carrier-protein] synthase activity"/>
    <property type="evidence" value="ECO:0007669"/>
    <property type="project" value="InterPro"/>
</dbReference>
<dbReference type="SUPFAM" id="SSF53901">
    <property type="entry name" value="Thiolase-like"/>
    <property type="match status" value="4"/>
</dbReference>
<dbReference type="InterPro" id="IPR016039">
    <property type="entry name" value="Thiolase-like"/>
</dbReference>
<dbReference type="PROSITE" id="PS00606">
    <property type="entry name" value="KS3_1"/>
    <property type="match status" value="1"/>
</dbReference>
<evidence type="ECO:0000313" key="6">
    <source>
        <dbReference type="Proteomes" id="UP001059380"/>
    </source>
</evidence>
<reference evidence="5" key="1">
    <citation type="submission" date="2021-04" db="EMBL/GenBank/DDBJ databases">
        <title>Phylogenetic analysis of Acidobacteriaceae.</title>
        <authorList>
            <person name="Qiu L."/>
            <person name="Zhang Q."/>
        </authorList>
    </citation>
    <scope>NUCLEOTIDE SEQUENCE</scope>
    <source>
        <strain evidence="5">DSM 25168</strain>
    </source>
</reference>
<dbReference type="SMART" id="SM00825">
    <property type="entry name" value="PKS_KS"/>
    <property type="match status" value="1"/>
</dbReference>
<dbReference type="InterPro" id="IPR000794">
    <property type="entry name" value="Beta-ketoacyl_synthase"/>
</dbReference>
<accession>A0A9J7BSH1</accession>
<dbReference type="Pfam" id="PF00109">
    <property type="entry name" value="ketoacyl-synt"/>
    <property type="match status" value="2"/>
</dbReference>
<evidence type="ECO:0000259" key="4">
    <source>
        <dbReference type="PROSITE" id="PS52004"/>
    </source>
</evidence>
<keyword evidence="6" id="KW-1185">Reference proteome</keyword>
<dbReference type="NCBIfam" id="NF005589">
    <property type="entry name" value="PRK07314.1"/>
    <property type="match status" value="1"/>
</dbReference>
<sequence length="825" mass="87426">MSHNGAHRRVVVTGMGAVTPLGPTLDSTWTAILQGMSGIRLIRQYGELTPPTHIAGQVSIDDLPLLEPRFSHRENEMDSLPLGRAAIFALHAAEQAWRDARLDELPALGRSAGVCIGASTFPIIEDRLPYIAELIDGNRWNPVRYADLCNRQRWLLTQSDAAKIASDLSIRCGFSGPSITAQAACTSATQALGHAFQSIRTGETQLMLTGGTDSMVSMMCVTGFSLLGSLSQRWTEPERASRPFDRTRDGFVLSEGSAMLILEELDHALNRGATIYAELVGYGSSCDAYRFTDMIPEGAGGTMAMRSALHDAGIAMERVGYINAHGTSTPLNDSTETTAIRRAFGPHADKLAVSSTKSQLGHLLCAAGAIELAITALALQNGIMPPTINLDYPDPACDLDYVPWKPRPADLSVAISNSFGFGGQNGCLVLRRWDSESAADRTTVYFPEAPRRVVITGIGVVSPLGLDADSHFANAHASAYSRTASEAMADLGIPYACPVTGFDAPGQIRNRMLRKILTRAASFAVSAAGQALDFAALDPEEVESASVFVGSLGVDQDLDLFVEALKASCDSSINFSYERYSRCGTALIDPLFLVRSLPNAGLCGAAIEHQIKGPNLNIMSGPASGLLALIAACRHIQCGAAPVALVGGYDSTLQLESVVVHLLEGRAARETGAGAGYVLGEGAAFFVIEDAAHAEARKAKVYAEIVGLAHVHSAPEDAAKGLYQVAMEASASGATDVVFGDGLNLPEEDAIEQQTLQRLGPELTLRTQTQRTGFCGVASPLFSLLEATRATAAREVARPLVWTSDHGRHHVAVALQAASCGDRAG</sequence>
<evidence type="ECO:0000256" key="2">
    <source>
        <dbReference type="ARBA" id="ARBA00022679"/>
    </source>
</evidence>
<dbReference type="PANTHER" id="PTHR11712:SF336">
    <property type="entry name" value="3-OXOACYL-[ACYL-CARRIER-PROTEIN] SYNTHASE, MITOCHONDRIAL"/>
    <property type="match status" value="1"/>
</dbReference>
<dbReference type="Pfam" id="PF02801">
    <property type="entry name" value="Ketoacyl-synt_C"/>
    <property type="match status" value="1"/>
</dbReference>
<comment type="similarity">
    <text evidence="1 3">Belongs to the thiolase-like superfamily. Beta-ketoacyl-ACP synthases family.</text>
</comment>
<name>A0A9J7BSH1_9BACT</name>
<dbReference type="CDD" id="cd00834">
    <property type="entry name" value="KAS_I_II"/>
    <property type="match status" value="1"/>
</dbReference>